<keyword evidence="5 14" id="KW-0479">Metal-binding</keyword>
<gene>
    <name evidence="17" type="ORF">MELA_01448</name>
</gene>
<evidence type="ECO:0000256" key="6">
    <source>
        <dbReference type="ARBA" id="ARBA00022729"/>
    </source>
</evidence>
<evidence type="ECO:0000256" key="4">
    <source>
        <dbReference type="ARBA" id="ARBA00022617"/>
    </source>
</evidence>
<dbReference type="PIRSF" id="PIRSF000294">
    <property type="entry name" value="Cytochrome-c_peroxidase"/>
    <property type="match status" value="1"/>
</dbReference>
<evidence type="ECO:0000256" key="8">
    <source>
        <dbReference type="ARBA" id="ARBA00022982"/>
    </source>
</evidence>
<feature type="binding site" description="covalent" evidence="13">
    <location>
        <position position="81"/>
    </location>
    <ligand>
        <name>heme c</name>
        <dbReference type="ChEBI" id="CHEBI:61717"/>
        <label>1</label>
    </ligand>
</feature>
<name>A0A564ZKA5_9BACT</name>
<feature type="binding site" description="axial binding residue" evidence="14">
    <location>
        <position position="227"/>
    </location>
    <ligand>
        <name>heme c</name>
        <dbReference type="ChEBI" id="CHEBI:61717"/>
        <label>2</label>
    </ligand>
    <ligandPart>
        <name>Fe</name>
        <dbReference type="ChEBI" id="CHEBI:18248"/>
    </ligandPart>
</feature>
<evidence type="ECO:0000256" key="1">
    <source>
        <dbReference type="ARBA" id="ARBA00004418"/>
    </source>
</evidence>
<dbReference type="Proteomes" id="UP000334340">
    <property type="component" value="Unassembled WGS sequence"/>
</dbReference>
<evidence type="ECO:0000256" key="15">
    <source>
        <dbReference type="SAM" id="SignalP"/>
    </source>
</evidence>
<dbReference type="InterPro" id="IPR009056">
    <property type="entry name" value="Cyt_c-like_dom"/>
</dbReference>
<evidence type="ECO:0000256" key="13">
    <source>
        <dbReference type="PIRSR" id="PIRSR000294-1"/>
    </source>
</evidence>
<dbReference type="InterPro" id="IPR036909">
    <property type="entry name" value="Cyt_c-like_dom_sf"/>
</dbReference>
<evidence type="ECO:0000256" key="3">
    <source>
        <dbReference type="ARBA" id="ARBA00022448"/>
    </source>
</evidence>
<evidence type="ECO:0000256" key="2">
    <source>
        <dbReference type="ARBA" id="ARBA00004856"/>
    </source>
</evidence>
<evidence type="ECO:0000256" key="14">
    <source>
        <dbReference type="PIRSR" id="PIRSR000294-2"/>
    </source>
</evidence>
<keyword evidence="10 14" id="KW-0408">Iron</keyword>
<keyword evidence="18" id="KW-1185">Reference proteome</keyword>
<feature type="domain" description="Cytochrome c" evidence="16">
    <location>
        <begin position="56"/>
        <end position="187"/>
    </location>
</feature>
<feature type="binding site" description="axial binding residue" evidence="14">
    <location>
        <position position="82"/>
    </location>
    <ligand>
        <name>heme c</name>
        <dbReference type="ChEBI" id="CHEBI:61717"/>
        <label>1</label>
    </ligand>
    <ligandPart>
        <name>Fe</name>
        <dbReference type="ChEBI" id="CHEBI:18248"/>
    </ligandPart>
</feature>
<dbReference type="FunFam" id="1.10.760.10:FF:000019">
    <property type="entry name" value="Di-heme cytochrome C peroxidase"/>
    <property type="match status" value="1"/>
</dbReference>
<evidence type="ECO:0000256" key="9">
    <source>
        <dbReference type="ARBA" id="ARBA00023002"/>
    </source>
</evidence>
<keyword evidence="9 17" id="KW-0560">Oxidoreductase</keyword>
<feature type="signal peptide" evidence="15">
    <location>
        <begin position="1"/>
        <end position="28"/>
    </location>
</feature>
<dbReference type="AlphaFoldDB" id="A0A564ZKA5"/>
<keyword evidence="8" id="KW-0249">Electron transport</keyword>
<dbReference type="GO" id="GO:0004130">
    <property type="term" value="F:cytochrome-c peroxidase activity"/>
    <property type="evidence" value="ECO:0007669"/>
    <property type="project" value="TreeGrafter"/>
</dbReference>
<evidence type="ECO:0000256" key="10">
    <source>
        <dbReference type="ARBA" id="ARBA00023004"/>
    </source>
</evidence>
<feature type="binding site" description="covalent" evidence="13">
    <location>
        <position position="78"/>
    </location>
    <ligand>
        <name>heme c</name>
        <dbReference type="ChEBI" id="CHEBI:61717"/>
        <label>1</label>
    </ligand>
</feature>
<evidence type="ECO:0000259" key="16">
    <source>
        <dbReference type="PROSITE" id="PS51007"/>
    </source>
</evidence>
<proteinExistence type="predicted"/>
<comment type="PTM">
    <text evidence="13">Binds 2 heme groups per subunit.</text>
</comment>
<keyword evidence="3" id="KW-0813">Transport</keyword>
<feature type="binding site" description="covalent" evidence="13">
    <location>
        <position position="226"/>
    </location>
    <ligand>
        <name>heme c</name>
        <dbReference type="ChEBI" id="CHEBI:61717"/>
        <label>2</label>
    </ligand>
</feature>
<keyword evidence="4 13" id="KW-0349">Heme</keyword>
<dbReference type="InterPro" id="IPR026259">
    <property type="entry name" value="MauG/Cytc_peroxidase"/>
</dbReference>
<feature type="binding site" description="covalent" evidence="13">
    <location>
        <position position="223"/>
    </location>
    <ligand>
        <name>heme c</name>
        <dbReference type="ChEBI" id="CHEBI:61717"/>
        <label>2</label>
    </ligand>
</feature>
<keyword evidence="6 15" id="KW-0732">Signal</keyword>
<comment type="cofactor">
    <cofactor evidence="13">
        <name>heme</name>
        <dbReference type="ChEBI" id="CHEBI:30413"/>
    </cofactor>
    <text evidence="13">Binds 2 heme groups.</text>
</comment>
<accession>A0A564ZKA5</accession>
<organism evidence="17 18">
    <name type="scientific">Candidatus Methylomirabilis lanthanidiphila</name>
    <dbReference type="NCBI Taxonomy" id="2211376"/>
    <lineage>
        <taxon>Bacteria</taxon>
        <taxon>Candidatus Methylomirabilota</taxon>
        <taxon>Candidatus Methylomirabilia</taxon>
        <taxon>Candidatus Methylomirabilales</taxon>
        <taxon>Candidatus Methylomirabilaceae</taxon>
        <taxon>Candidatus Methylomirabilis</taxon>
    </lineage>
</organism>
<evidence type="ECO:0000313" key="17">
    <source>
        <dbReference type="EMBL" id="VUZ85072.1"/>
    </source>
</evidence>
<comment type="function">
    <text evidence="11">Involved in methylamine metabolism. Essential for the maturation of the beta subunit of MADH, presumably via a step in the biosynthesis of tryptophan tryptophylquinone (TTQ), the cofactor of MADH.</text>
</comment>
<keyword evidence="7" id="KW-0574">Periplasm</keyword>
<dbReference type="GO" id="GO:0020037">
    <property type="term" value="F:heme binding"/>
    <property type="evidence" value="ECO:0007669"/>
    <property type="project" value="InterPro"/>
</dbReference>
<feature type="domain" description="Cytochrome c" evidence="16">
    <location>
        <begin position="207"/>
        <end position="331"/>
    </location>
</feature>
<evidence type="ECO:0000256" key="11">
    <source>
        <dbReference type="ARBA" id="ARBA00058991"/>
    </source>
</evidence>
<evidence type="ECO:0000256" key="7">
    <source>
        <dbReference type="ARBA" id="ARBA00022764"/>
    </source>
</evidence>
<dbReference type="GO" id="GO:0042597">
    <property type="term" value="C:periplasmic space"/>
    <property type="evidence" value="ECO:0007669"/>
    <property type="project" value="UniProtKB-SubCell"/>
</dbReference>
<evidence type="ECO:0000256" key="5">
    <source>
        <dbReference type="ARBA" id="ARBA00022723"/>
    </source>
</evidence>
<evidence type="ECO:0000313" key="18">
    <source>
        <dbReference type="Proteomes" id="UP000334340"/>
    </source>
</evidence>
<comment type="pathway">
    <text evidence="2">One-carbon metabolism; methylamine degradation.</text>
</comment>
<feature type="chain" id="PRO_5021803525" description="Methylamine utilization protein MauG" evidence="15">
    <location>
        <begin position="29"/>
        <end position="344"/>
    </location>
</feature>
<dbReference type="Pfam" id="PF00034">
    <property type="entry name" value="Cytochrom_C"/>
    <property type="match status" value="1"/>
</dbReference>
<dbReference type="SUPFAM" id="SSF46626">
    <property type="entry name" value="Cytochrome c"/>
    <property type="match status" value="2"/>
</dbReference>
<sequence>MQRRTRTVLIGSTLFSMVLSLCATGSNAAEPYKLKLPSGLQEDAAYIPPDNPLTAEKINLGKQLYFDKRLSADGTVACASCHAADKGFSDGRPTSTGIKGQVGGRNAPVTINRLFSQEQFWDGRSPSLEDQALGPVQNPIEMGHTLQGMIATLDTLGGYREQFKKAFGTGITKEGVAQAIASFERTLLCGNSAFDKFEAGDKKALTAGAQRGLALFRGKKANCVACHTGFNFTDESYHNLGVGMDKKDPDLGRFKVTKKESEKGAFKTPTLRNIAASAPYLHDGSAKTLEEVIDFYDKGGTKNPNLSKEIKPLKLTAQEKGDLAAFMKSLSCPDLKVAAPTLPK</sequence>
<reference evidence="17 18" key="1">
    <citation type="submission" date="2019-07" db="EMBL/GenBank/DDBJ databases">
        <authorList>
            <person name="Cremers G."/>
        </authorList>
    </citation>
    <scope>NUCLEOTIDE SEQUENCE [LARGE SCALE GENOMIC DNA]</scope>
</reference>
<dbReference type="EMBL" id="CABIKM010000022">
    <property type="protein sequence ID" value="VUZ85072.1"/>
    <property type="molecule type" value="Genomic_DNA"/>
</dbReference>
<dbReference type="InterPro" id="IPR004852">
    <property type="entry name" value="Di-haem_cyt_c_peroxidsae"/>
</dbReference>
<evidence type="ECO:0000256" key="12">
    <source>
        <dbReference type="ARBA" id="ARBA00073576"/>
    </source>
</evidence>
<dbReference type="PANTHER" id="PTHR30600:SF10">
    <property type="entry name" value="BLL6722 PROTEIN"/>
    <property type="match status" value="1"/>
</dbReference>
<protein>
    <recommendedName>
        <fullName evidence="12">Methylamine utilization protein MauG</fullName>
    </recommendedName>
</protein>
<dbReference type="PANTHER" id="PTHR30600">
    <property type="entry name" value="CYTOCHROME C PEROXIDASE-RELATED"/>
    <property type="match status" value="1"/>
</dbReference>
<keyword evidence="17" id="KW-0575">Peroxidase</keyword>
<dbReference type="GO" id="GO:0009055">
    <property type="term" value="F:electron transfer activity"/>
    <property type="evidence" value="ECO:0007669"/>
    <property type="project" value="InterPro"/>
</dbReference>
<dbReference type="GO" id="GO:0046872">
    <property type="term" value="F:metal ion binding"/>
    <property type="evidence" value="ECO:0007669"/>
    <property type="project" value="UniProtKB-KW"/>
</dbReference>
<dbReference type="Gene3D" id="1.10.760.10">
    <property type="entry name" value="Cytochrome c-like domain"/>
    <property type="match status" value="2"/>
</dbReference>
<dbReference type="Pfam" id="PF03150">
    <property type="entry name" value="CCP_MauG"/>
    <property type="match status" value="1"/>
</dbReference>
<comment type="subcellular location">
    <subcellularLocation>
        <location evidence="1">Periplasm</location>
    </subcellularLocation>
</comment>
<dbReference type="PROSITE" id="PS51007">
    <property type="entry name" value="CYTC"/>
    <property type="match status" value="2"/>
</dbReference>
<dbReference type="InterPro" id="IPR051395">
    <property type="entry name" value="Cytochrome_c_Peroxidase/MauG"/>
</dbReference>